<dbReference type="Pfam" id="PF13419">
    <property type="entry name" value="HAD_2"/>
    <property type="match status" value="1"/>
</dbReference>
<dbReference type="InterPro" id="IPR036412">
    <property type="entry name" value="HAD-like_sf"/>
</dbReference>
<proteinExistence type="predicted"/>
<dbReference type="AlphaFoldDB" id="A0A3B0XNQ3"/>
<reference evidence="1" key="1">
    <citation type="submission" date="2018-06" db="EMBL/GenBank/DDBJ databases">
        <authorList>
            <person name="Zhirakovskaya E."/>
        </authorList>
    </citation>
    <scope>NUCLEOTIDE SEQUENCE</scope>
</reference>
<protein>
    <submittedName>
        <fullName evidence="1">Uncharacterized protein</fullName>
    </submittedName>
</protein>
<dbReference type="InterPro" id="IPR023214">
    <property type="entry name" value="HAD_sf"/>
</dbReference>
<name>A0A3B0XNQ3_9ZZZZ</name>
<dbReference type="InterPro" id="IPR023198">
    <property type="entry name" value="PGP-like_dom2"/>
</dbReference>
<dbReference type="NCBIfam" id="TIGR01549">
    <property type="entry name" value="HAD-SF-IA-v1"/>
    <property type="match status" value="1"/>
</dbReference>
<dbReference type="InterPro" id="IPR041492">
    <property type="entry name" value="HAD_2"/>
</dbReference>
<accession>A0A3B0XNQ3</accession>
<sequence length="226" mass="25251">MFSDKSTLLLDMNSTFMFGEDRFGASEDFSKHYHEIGGTLSTTGINTIIRLVYDYLDEIYPDEKYRHAFPSIASTIKKIITHELPEDEISKIVDTFAFHEIGDISEIHIKALHKLSSEFQLALVIDIWSPKLRWCNLFEELGIHKLFSAASFSSDHGMVKPSPKPFELIIEQLGINKHEALVIGDSVRRDLGGASLAGIECVLVGGAKNSSAVKCYDSLIAFSHEL</sequence>
<dbReference type="Gene3D" id="3.40.50.1000">
    <property type="entry name" value="HAD superfamily/HAD-like"/>
    <property type="match status" value="1"/>
</dbReference>
<organism evidence="1">
    <name type="scientific">hydrothermal vent metagenome</name>
    <dbReference type="NCBI Taxonomy" id="652676"/>
    <lineage>
        <taxon>unclassified sequences</taxon>
        <taxon>metagenomes</taxon>
        <taxon>ecological metagenomes</taxon>
    </lineage>
</organism>
<dbReference type="InterPro" id="IPR006439">
    <property type="entry name" value="HAD-SF_hydro_IA"/>
</dbReference>
<gene>
    <name evidence="1" type="ORF">MNBD_GAMMA11-1457</name>
</gene>
<evidence type="ECO:0000313" key="1">
    <source>
        <dbReference type="EMBL" id="VAW57966.1"/>
    </source>
</evidence>
<dbReference type="EMBL" id="UOFG01000007">
    <property type="protein sequence ID" value="VAW57966.1"/>
    <property type="molecule type" value="Genomic_DNA"/>
</dbReference>
<dbReference type="Gene3D" id="1.10.150.240">
    <property type="entry name" value="Putative phosphatase, domain 2"/>
    <property type="match status" value="1"/>
</dbReference>
<dbReference type="SUPFAM" id="SSF56784">
    <property type="entry name" value="HAD-like"/>
    <property type="match status" value="1"/>
</dbReference>